<dbReference type="GO" id="GO:0005634">
    <property type="term" value="C:nucleus"/>
    <property type="evidence" value="ECO:0007669"/>
    <property type="project" value="UniProtKB-SubCell"/>
</dbReference>
<dbReference type="SUPFAM" id="SSF47459">
    <property type="entry name" value="HLH, helix-loop-helix DNA-binding domain"/>
    <property type="match status" value="1"/>
</dbReference>
<dbReference type="AlphaFoldDB" id="A0A834Z3B9"/>
<dbReference type="OrthoDB" id="663846at2759"/>
<keyword evidence="2" id="KW-0805">Transcription regulation</keyword>
<dbReference type="GO" id="GO:0000981">
    <property type="term" value="F:DNA-binding transcription factor activity, RNA polymerase II-specific"/>
    <property type="evidence" value="ECO:0007669"/>
    <property type="project" value="TreeGrafter"/>
</dbReference>
<evidence type="ECO:0000256" key="4">
    <source>
        <dbReference type="ARBA" id="ARBA00023242"/>
    </source>
</evidence>
<dbReference type="GO" id="GO:0046983">
    <property type="term" value="F:protein dimerization activity"/>
    <property type="evidence" value="ECO:0007669"/>
    <property type="project" value="InterPro"/>
</dbReference>
<accession>A0A834Z3B9</accession>
<dbReference type="InterPro" id="IPR036638">
    <property type="entry name" value="HLH_DNA-bd_sf"/>
</dbReference>
<reference evidence="6 7" key="1">
    <citation type="submission" date="2020-04" db="EMBL/GenBank/DDBJ databases">
        <title>Plant Genome Project.</title>
        <authorList>
            <person name="Zhang R.-G."/>
        </authorList>
    </citation>
    <scope>NUCLEOTIDE SEQUENCE [LARGE SCALE GENOMIC DNA]</scope>
    <source>
        <strain evidence="6">YNK0</strain>
        <tissue evidence="6">Leaf</tissue>
    </source>
</reference>
<evidence type="ECO:0000256" key="2">
    <source>
        <dbReference type="ARBA" id="ARBA00023015"/>
    </source>
</evidence>
<proteinExistence type="predicted"/>
<feature type="compositionally biased region" description="Low complexity" evidence="5">
    <location>
        <begin position="59"/>
        <end position="72"/>
    </location>
</feature>
<dbReference type="Proteomes" id="UP000655225">
    <property type="component" value="Unassembled WGS sequence"/>
</dbReference>
<protein>
    <submittedName>
        <fullName evidence="6">Uncharacterized protein</fullName>
    </submittedName>
</protein>
<keyword evidence="4" id="KW-0539">Nucleus</keyword>
<evidence type="ECO:0000256" key="1">
    <source>
        <dbReference type="ARBA" id="ARBA00004123"/>
    </source>
</evidence>
<dbReference type="PANTHER" id="PTHR16223">
    <property type="entry name" value="TRANSCRIPTION FACTOR BHLH83-RELATED"/>
    <property type="match status" value="1"/>
</dbReference>
<keyword evidence="7" id="KW-1185">Reference proteome</keyword>
<evidence type="ECO:0000313" key="7">
    <source>
        <dbReference type="Proteomes" id="UP000655225"/>
    </source>
</evidence>
<keyword evidence="3" id="KW-0804">Transcription</keyword>
<name>A0A834Z3B9_TETSI</name>
<dbReference type="CDD" id="cd11393">
    <property type="entry name" value="bHLH_AtbHLH_like"/>
    <property type="match status" value="1"/>
</dbReference>
<evidence type="ECO:0000256" key="3">
    <source>
        <dbReference type="ARBA" id="ARBA00023163"/>
    </source>
</evidence>
<dbReference type="InterPro" id="IPR045239">
    <property type="entry name" value="bHLH95_bHLH"/>
</dbReference>
<comment type="subcellular location">
    <subcellularLocation>
        <location evidence="1">Nucleus</location>
    </subcellularLocation>
</comment>
<dbReference type="GO" id="GO:0000978">
    <property type="term" value="F:RNA polymerase II cis-regulatory region sequence-specific DNA binding"/>
    <property type="evidence" value="ECO:0007669"/>
    <property type="project" value="TreeGrafter"/>
</dbReference>
<dbReference type="EMBL" id="JABCRI010000010">
    <property type="protein sequence ID" value="KAF8398815.1"/>
    <property type="molecule type" value="Genomic_DNA"/>
</dbReference>
<organism evidence="6 7">
    <name type="scientific">Tetracentron sinense</name>
    <name type="common">Spur-leaf</name>
    <dbReference type="NCBI Taxonomy" id="13715"/>
    <lineage>
        <taxon>Eukaryota</taxon>
        <taxon>Viridiplantae</taxon>
        <taxon>Streptophyta</taxon>
        <taxon>Embryophyta</taxon>
        <taxon>Tracheophyta</taxon>
        <taxon>Spermatophyta</taxon>
        <taxon>Magnoliopsida</taxon>
        <taxon>Trochodendrales</taxon>
        <taxon>Trochodendraceae</taxon>
        <taxon>Tetracentron</taxon>
    </lineage>
</organism>
<feature type="region of interest" description="Disordered" evidence="5">
    <location>
        <begin position="58"/>
        <end position="82"/>
    </location>
</feature>
<feature type="region of interest" description="Disordered" evidence="5">
    <location>
        <begin position="328"/>
        <end position="367"/>
    </location>
</feature>
<evidence type="ECO:0000256" key="5">
    <source>
        <dbReference type="SAM" id="MobiDB-lite"/>
    </source>
</evidence>
<evidence type="ECO:0000313" key="6">
    <source>
        <dbReference type="EMBL" id="KAF8398815.1"/>
    </source>
</evidence>
<gene>
    <name evidence="6" type="ORF">HHK36_014675</name>
</gene>
<sequence>MSEEGSEISVATFSSRPNWLDFLANPLSLWNNTTPWCPTNLSSNCSYEEEISMPTSFTNASNHSSLSDNSSNQLVEPSSSDEFIGETASDNHLWSHVLLCLGSGGDLQTNQDVGENFLDTLSSKNISTEIFEPACGYLNKMENCWEFLNSPSSNNFEQKVDISRSLIESERPTNLSNIVSKRSMSPQDPKYKCQINPPICNISLNSSINQYPKPDLSHMKQNLTNSSSYGVEEITNTGFFPCYEHDMTVESKHQGFESTGASFNSNDGLRCQIGLNNSVIGEESKYYYEMSDGPCSNIEGFLDLNSFSGSLNKPFLNHQSTQPCLISSSADHTKKQQHPPYRQTRGNRRGRRITSEGKKKRSGDTISNSETLLKKHKLESSTVSSLKTDTASVLFETIAYIKFLQGQVQLLSNPYMKANTKRDPWGGMERIHKPDTKLDLKSRGLCLIPISCTPKAYRENIGSDYWTPSYRGSFYG</sequence>
<comment type="caution">
    <text evidence="6">The sequence shown here is derived from an EMBL/GenBank/DDBJ whole genome shotgun (WGS) entry which is preliminary data.</text>
</comment>
<dbReference type="InterPro" id="IPR045843">
    <property type="entry name" value="IND-like"/>
</dbReference>
<dbReference type="PANTHER" id="PTHR16223:SF56">
    <property type="entry name" value="TRANSCRIPTION FACTOR BHLH110"/>
    <property type="match status" value="1"/>
</dbReference>
<dbReference type="OMA" id="PPICNIS"/>